<evidence type="ECO:0000256" key="1">
    <source>
        <dbReference type="ARBA" id="ARBA00022603"/>
    </source>
</evidence>
<dbReference type="Proteomes" id="UP000037043">
    <property type="component" value="Unassembled WGS sequence"/>
</dbReference>
<keyword evidence="6" id="KW-1185">Reference proteome</keyword>
<dbReference type="Pfam" id="PF02574">
    <property type="entry name" value="S-methyl_trans"/>
    <property type="match status" value="1"/>
</dbReference>
<dbReference type="GO" id="GO:0046872">
    <property type="term" value="F:metal ion binding"/>
    <property type="evidence" value="ECO:0007669"/>
    <property type="project" value="UniProtKB-KW"/>
</dbReference>
<evidence type="ECO:0000313" key="5">
    <source>
        <dbReference type="EMBL" id="KOA19160.1"/>
    </source>
</evidence>
<keyword evidence="2 3" id="KW-0808">Transferase</keyword>
<comment type="caution">
    <text evidence="5">The sequence shown here is derived from an EMBL/GenBank/DDBJ whole genome shotgun (WGS) entry which is preliminary data.</text>
</comment>
<evidence type="ECO:0000259" key="4">
    <source>
        <dbReference type="PROSITE" id="PS50970"/>
    </source>
</evidence>
<dbReference type="PANTHER" id="PTHR11103">
    <property type="entry name" value="SLR1189 PROTEIN"/>
    <property type="match status" value="1"/>
</dbReference>
<evidence type="ECO:0000256" key="3">
    <source>
        <dbReference type="PROSITE-ProRule" id="PRU00333"/>
    </source>
</evidence>
<feature type="binding site" evidence="3">
    <location>
        <position position="294"/>
    </location>
    <ligand>
        <name>Zn(2+)</name>
        <dbReference type="ChEBI" id="CHEBI:29105"/>
    </ligand>
</feature>
<dbReference type="EMBL" id="LHUR01000027">
    <property type="protein sequence ID" value="KOA19160.1"/>
    <property type="molecule type" value="Genomic_DNA"/>
</dbReference>
<dbReference type="Gene3D" id="3.20.20.330">
    <property type="entry name" value="Homocysteine-binding-like domain"/>
    <property type="match status" value="1"/>
</dbReference>
<keyword evidence="3" id="KW-0479">Metal-binding</keyword>
<reference evidence="6" key="1">
    <citation type="submission" date="2015-08" db="EMBL/GenBank/DDBJ databases">
        <title>Genome sequence of the strict anaerobe Clostridium homopropionicum LuHBu1 (DSM 5847T).</title>
        <authorList>
            <person name="Poehlein A."/>
            <person name="Beck M."/>
            <person name="Schiel-Bengelsdorf B."/>
            <person name="Bengelsdorf F.R."/>
            <person name="Daniel R."/>
            <person name="Duerre P."/>
        </authorList>
    </citation>
    <scope>NUCLEOTIDE SEQUENCE [LARGE SCALE GENOMIC DNA]</scope>
    <source>
        <strain evidence="6">DSM 5847</strain>
    </source>
</reference>
<evidence type="ECO:0000256" key="2">
    <source>
        <dbReference type="ARBA" id="ARBA00022679"/>
    </source>
</evidence>
<sequence>MENKMDFESCYNNSSIIFMEGALGERLKREYHIPFDETVALASHIYNEKSKEALKELFSQYIKISGHYHFPIMITTPTRRANKERVLQSKYNKNIIYDNVSFLNEIKRDCSSQVYIGGLMGCKGDAYKADAILSEKEALEFHSWQASLFAEDKVDFLYAGIMPALSEAIGMARSMENTGLPYIISFMIREDGKLIDGTTIHEAIVAIDSSTKRKPLCYMTNCVHPQVVFKALSQAYNKTTIVQQRFKGIQANTSPLSPEELDNCCELKTSDAYSFAADMLKLYENFNLKIFGGCCGTDDTHMSEVAKKLKKAIYY</sequence>
<keyword evidence="3" id="KW-0862">Zinc</keyword>
<dbReference type="AlphaFoldDB" id="A0A0L6Z869"/>
<dbReference type="GO" id="GO:0008168">
    <property type="term" value="F:methyltransferase activity"/>
    <property type="evidence" value="ECO:0007669"/>
    <property type="project" value="UniProtKB-UniRule"/>
</dbReference>
<organism evidence="5 6">
    <name type="scientific">Clostridium homopropionicum DSM 5847</name>
    <dbReference type="NCBI Taxonomy" id="1121318"/>
    <lineage>
        <taxon>Bacteria</taxon>
        <taxon>Bacillati</taxon>
        <taxon>Bacillota</taxon>
        <taxon>Clostridia</taxon>
        <taxon>Eubacteriales</taxon>
        <taxon>Clostridiaceae</taxon>
        <taxon>Clostridium</taxon>
    </lineage>
</organism>
<gene>
    <name evidence="5" type="ORF">CLHOM_22660</name>
</gene>
<dbReference type="PATRIC" id="fig|1121318.3.peg.2277"/>
<accession>A0A0L6Z869</accession>
<dbReference type="InterPro" id="IPR003726">
    <property type="entry name" value="HCY_dom"/>
</dbReference>
<feature type="domain" description="Hcy-binding" evidence="4">
    <location>
        <begin position="5"/>
        <end position="309"/>
    </location>
</feature>
<dbReference type="PANTHER" id="PTHR11103:SF18">
    <property type="entry name" value="SLR1189 PROTEIN"/>
    <property type="match status" value="1"/>
</dbReference>
<protein>
    <submittedName>
        <fullName evidence="5">Homocysteine methyltransferase</fullName>
    </submittedName>
</protein>
<keyword evidence="1 3" id="KW-0489">Methyltransferase</keyword>
<dbReference type="PROSITE" id="PS50970">
    <property type="entry name" value="HCY"/>
    <property type="match status" value="1"/>
</dbReference>
<comment type="cofactor">
    <cofactor evidence="3">
        <name>Zn(2+)</name>
        <dbReference type="ChEBI" id="CHEBI:29105"/>
    </cofactor>
</comment>
<dbReference type="STRING" id="36844.SAMN04488501_10623"/>
<feature type="binding site" evidence="3">
    <location>
        <position position="222"/>
    </location>
    <ligand>
        <name>Zn(2+)</name>
        <dbReference type="ChEBI" id="CHEBI:29105"/>
    </ligand>
</feature>
<proteinExistence type="predicted"/>
<evidence type="ECO:0000313" key="6">
    <source>
        <dbReference type="Proteomes" id="UP000037043"/>
    </source>
</evidence>
<name>A0A0L6Z869_9CLOT</name>
<dbReference type="SUPFAM" id="SSF82282">
    <property type="entry name" value="Homocysteine S-methyltransferase"/>
    <property type="match status" value="1"/>
</dbReference>
<feature type="binding site" evidence="3">
    <location>
        <position position="295"/>
    </location>
    <ligand>
        <name>Zn(2+)</name>
        <dbReference type="ChEBI" id="CHEBI:29105"/>
    </ligand>
</feature>
<dbReference type="InterPro" id="IPR036589">
    <property type="entry name" value="HCY_dom_sf"/>
</dbReference>
<dbReference type="GO" id="GO:0032259">
    <property type="term" value="P:methylation"/>
    <property type="evidence" value="ECO:0007669"/>
    <property type="project" value="UniProtKB-KW"/>
</dbReference>